<proteinExistence type="predicted"/>
<dbReference type="Gene3D" id="2.30.270.10">
    <property type="entry name" value="duf1285 protein"/>
    <property type="match status" value="1"/>
</dbReference>
<name>A0ABS3K9D8_9PROT</name>
<sequence length="176" mass="20081">MRIARDGSWHYKGGPIGRKELVCLFASVLKREEDGSFWLETPVERGRIEVEDAPFIAVEVFWRQCDGRQCLTFRTNLDEMVTADHDHPIRVEIDPRTREPRPYISVRPGLEARINRATFYELVALAEPEKVDGREVLGVWSEGVFFPIDDVPAETPRAPRRAGRIPEGRSPRAGAK</sequence>
<feature type="region of interest" description="Disordered" evidence="1">
    <location>
        <begin position="151"/>
        <end position="176"/>
    </location>
</feature>
<dbReference type="InterPro" id="IPR048342">
    <property type="entry name" value="DUF1285_C"/>
</dbReference>
<evidence type="ECO:0000313" key="4">
    <source>
        <dbReference type="EMBL" id="MBO1074082.1"/>
    </source>
</evidence>
<evidence type="ECO:0000259" key="2">
    <source>
        <dbReference type="Pfam" id="PF06938"/>
    </source>
</evidence>
<comment type="caution">
    <text evidence="4">The sequence shown here is derived from an EMBL/GenBank/DDBJ whole genome shotgun (WGS) entry which is preliminary data.</text>
</comment>
<dbReference type="InterPro" id="IPR010707">
    <property type="entry name" value="DUF1285"/>
</dbReference>
<evidence type="ECO:0000313" key="5">
    <source>
        <dbReference type="Proteomes" id="UP001518990"/>
    </source>
</evidence>
<evidence type="ECO:0000259" key="3">
    <source>
        <dbReference type="Pfam" id="PF21028"/>
    </source>
</evidence>
<reference evidence="4 5" key="1">
    <citation type="submission" date="2020-09" db="EMBL/GenBank/DDBJ databases">
        <title>Roseomonas.</title>
        <authorList>
            <person name="Zhu W."/>
        </authorList>
    </citation>
    <scope>NUCLEOTIDE SEQUENCE [LARGE SCALE GENOMIC DNA]</scope>
    <source>
        <strain evidence="4 5">1311</strain>
    </source>
</reference>
<evidence type="ECO:0000256" key="1">
    <source>
        <dbReference type="SAM" id="MobiDB-lite"/>
    </source>
</evidence>
<dbReference type="PIRSF" id="PIRSF029557">
    <property type="entry name" value="UCP029557"/>
    <property type="match status" value="1"/>
</dbReference>
<protein>
    <submittedName>
        <fullName evidence="4">DUF1285 domain-containing protein</fullName>
    </submittedName>
</protein>
<accession>A0ABS3K9D8</accession>
<dbReference type="Gene3D" id="3.10.540.10">
    <property type="entry name" value="duf1285 like domain"/>
    <property type="match status" value="1"/>
</dbReference>
<dbReference type="InterPro" id="IPR048341">
    <property type="entry name" value="DUF1285_N"/>
</dbReference>
<feature type="domain" description="DUF1285" evidence="3">
    <location>
        <begin position="54"/>
        <end position="148"/>
    </location>
</feature>
<dbReference type="Pfam" id="PF21028">
    <property type="entry name" value="DUF1285_C"/>
    <property type="match status" value="1"/>
</dbReference>
<organism evidence="4 5">
    <name type="scientific">Roseomonas marmotae</name>
    <dbReference type="NCBI Taxonomy" id="2768161"/>
    <lineage>
        <taxon>Bacteria</taxon>
        <taxon>Pseudomonadati</taxon>
        <taxon>Pseudomonadota</taxon>
        <taxon>Alphaproteobacteria</taxon>
        <taxon>Acetobacterales</taxon>
        <taxon>Roseomonadaceae</taxon>
        <taxon>Roseomonas</taxon>
    </lineage>
</organism>
<feature type="domain" description="DUF1285" evidence="2">
    <location>
        <begin position="1"/>
        <end position="53"/>
    </location>
</feature>
<dbReference type="InterPro" id="IPR023361">
    <property type="entry name" value="DUF1285_beta_roll_sf"/>
</dbReference>
<dbReference type="EMBL" id="JACTNF010000004">
    <property type="protein sequence ID" value="MBO1074082.1"/>
    <property type="molecule type" value="Genomic_DNA"/>
</dbReference>
<dbReference type="Proteomes" id="UP001518990">
    <property type="component" value="Unassembled WGS sequence"/>
</dbReference>
<dbReference type="Pfam" id="PF06938">
    <property type="entry name" value="DUF1285_N"/>
    <property type="match status" value="1"/>
</dbReference>
<keyword evidence="5" id="KW-1185">Reference proteome</keyword>
<gene>
    <name evidence="4" type="ORF">IAI60_05625</name>
</gene>